<dbReference type="AlphaFoldDB" id="A0A419SYF3"/>
<dbReference type="InterPro" id="IPR029063">
    <property type="entry name" value="SAM-dependent_MTases_sf"/>
</dbReference>
<dbReference type="CDD" id="cd02440">
    <property type="entry name" value="AdoMet_MTases"/>
    <property type="match status" value="1"/>
</dbReference>
<protein>
    <recommendedName>
        <fullName evidence="1">Methyltransferase domain-containing protein</fullName>
    </recommendedName>
</protein>
<dbReference type="GO" id="GO:0016279">
    <property type="term" value="F:protein-lysine N-methyltransferase activity"/>
    <property type="evidence" value="ECO:0007669"/>
    <property type="project" value="TreeGrafter"/>
</dbReference>
<accession>A0A419SYF3</accession>
<dbReference type="PANTHER" id="PTHR12843">
    <property type="entry name" value="PROTEIN-LYSINE N-METHYLTRANSFERASE METTL10"/>
    <property type="match status" value="1"/>
</dbReference>
<dbReference type="EMBL" id="MCIA01000031">
    <property type="protein sequence ID" value="RKD30236.1"/>
    <property type="molecule type" value="Genomic_DNA"/>
</dbReference>
<organism evidence="2 3">
    <name type="scientific">Lacrimispora algidixylanolytica</name>
    <dbReference type="NCBI Taxonomy" id="94868"/>
    <lineage>
        <taxon>Bacteria</taxon>
        <taxon>Bacillati</taxon>
        <taxon>Bacillota</taxon>
        <taxon>Clostridia</taxon>
        <taxon>Lachnospirales</taxon>
        <taxon>Lachnospiraceae</taxon>
        <taxon>Lacrimispora</taxon>
    </lineage>
</organism>
<dbReference type="SUPFAM" id="SSF53335">
    <property type="entry name" value="S-adenosyl-L-methionine-dependent methyltransferases"/>
    <property type="match status" value="1"/>
</dbReference>
<dbReference type="RefSeq" id="WP_120197759.1">
    <property type="nucleotide sequence ID" value="NZ_MCIA01000031.1"/>
</dbReference>
<dbReference type="GO" id="GO:0005737">
    <property type="term" value="C:cytoplasm"/>
    <property type="evidence" value="ECO:0007669"/>
    <property type="project" value="TreeGrafter"/>
</dbReference>
<feature type="domain" description="Methyltransferase" evidence="1">
    <location>
        <begin position="185"/>
        <end position="273"/>
    </location>
</feature>
<dbReference type="Pfam" id="PF13649">
    <property type="entry name" value="Methyltransf_25"/>
    <property type="match status" value="1"/>
</dbReference>
<dbReference type="InterPro" id="IPR041698">
    <property type="entry name" value="Methyltransf_25"/>
</dbReference>
<evidence type="ECO:0000259" key="1">
    <source>
        <dbReference type="Pfam" id="PF13649"/>
    </source>
</evidence>
<name>A0A419SYF3_9FIRM</name>
<evidence type="ECO:0000313" key="2">
    <source>
        <dbReference type="EMBL" id="RKD30236.1"/>
    </source>
</evidence>
<dbReference type="Proteomes" id="UP000284277">
    <property type="component" value="Unassembled WGS sequence"/>
</dbReference>
<dbReference type="Gene3D" id="3.40.50.150">
    <property type="entry name" value="Vaccinia Virus protein VP39"/>
    <property type="match status" value="1"/>
</dbReference>
<dbReference type="PANTHER" id="PTHR12843:SF5">
    <property type="entry name" value="EEF1A LYSINE METHYLTRANSFERASE 2"/>
    <property type="match status" value="1"/>
</dbReference>
<dbReference type="OrthoDB" id="9804312at2"/>
<reference evidence="2 3" key="1">
    <citation type="submission" date="2016-08" db="EMBL/GenBank/DDBJ databases">
        <title>A new outlook on sporulation: Clostridium algidixylanolyticum.</title>
        <authorList>
            <person name="Poppleton D.I."/>
            <person name="Gribaldo S."/>
        </authorList>
    </citation>
    <scope>NUCLEOTIDE SEQUENCE [LARGE SCALE GENOMIC DNA]</scope>
    <source>
        <strain evidence="2 3">SPL73</strain>
    </source>
</reference>
<evidence type="ECO:0000313" key="3">
    <source>
        <dbReference type="Proteomes" id="UP000284277"/>
    </source>
</evidence>
<comment type="caution">
    <text evidence="2">The sequence shown here is derived from an EMBL/GenBank/DDBJ whole genome shotgun (WGS) entry which is preliminary data.</text>
</comment>
<keyword evidence="3" id="KW-1185">Reference proteome</keyword>
<sequence length="339" mass="39000">MIEQIVKENDVIILGNFNNYSHEIIQNKIVDLDCRIIGGWNFQEQEEAVSTNDFLFADSVVDMKNKLTGQKPNTALIFIKSAILDAINNSMIQEVTEEILTDIRDLGKIETIDKIIFLSFNIDILTVRSIYKEIHNTKMTPYFITGFHAAYLGANPEVIMWNQLEIDPDLDEELRSENITSGKFLDVGTGSGRQAIWLHKRGFNVTGIDLVPYAFSSAQINEPGIRFQEDNILHTKLEDTYDYIFDRGCYHSIDPSERNLYFEQINKLLNKDGLLFMKCRSTDISTDTEGYHNAMPYCISKDMYIPEEHFQVKKVRPAEYLSSSNKSLFNALFFVIKKI</sequence>
<gene>
    <name evidence="2" type="ORF">BET01_06480</name>
</gene>
<proteinExistence type="predicted"/>